<feature type="compositionally biased region" description="Low complexity" evidence="1">
    <location>
        <begin position="18"/>
        <end position="32"/>
    </location>
</feature>
<evidence type="ECO:0000256" key="1">
    <source>
        <dbReference type="SAM" id="MobiDB-lite"/>
    </source>
</evidence>
<proteinExistence type="predicted"/>
<dbReference type="OrthoDB" id="1863270at2"/>
<dbReference type="AlphaFoldDB" id="A0A174UGG5"/>
<protein>
    <submittedName>
        <fullName evidence="2">Uncharacterized protein</fullName>
    </submittedName>
</protein>
<name>A0A174UGG5_9FIRM</name>
<dbReference type="EMBL" id="CZBE01000034">
    <property type="protein sequence ID" value="CUQ19118.1"/>
    <property type="molecule type" value="Genomic_DNA"/>
</dbReference>
<dbReference type="RefSeq" id="WP_024731212.1">
    <property type="nucleotide sequence ID" value="NZ_CABIWA010000024.1"/>
</dbReference>
<feature type="region of interest" description="Disordered" evidence="1">
    <location>
        <begin position="1"/>
        <end position="45"/>
    </location>
</feature>
<accession>A0A174UGG5</accession>
<evidence type="ECO:0000313" key="2">
    <source>
        <dbReference type="EMBL" id="CUQ19118.1"/>
    </source>
</evidence>
<organism evidence="2 3">
    <name type="scientific">Anaerotruncus colihominis</name>
    <dbReference type="NCBI Taxonomy" id="169435"/>
    <lineage>
        <taxon>Bacteria</taxon>
        <taxon>Bacillati</taxon>
        <taxon>Bacillota</taxon>
        <taxon>Clostridia</taxon>
        <taxon>Eubacteriales</taxon>
        <taxon>Oscillospiraceae</taxon>
        <taxon>Anaerotruncus</taxon>
    </lineage>
</organism>
<sequence>MAGIKKSVQDEQNAARQAAADGTGKDTAAMGAPASGPQNGAQDTPAAEYTKFVYVGPPLPRGTLNHNAVFDGTMQEITEYLSEVLKDYPQVKRLIVPVHRLGEASAKAQTPGNILHKYYIDIVSAVSSRKKEG</sequence>
<dbReference type="GeneID" id="72463490"/>
<reference evidence="2 3" key="1">
    <citation type="submission" date="2015-09" db="EMBL/GenBank/DDBJ databases">
        <authorList>
            <consortium name="Pathogen Informatics"/>
        </authorList>
    </citation>
    <scope>NUCLEOTIDE SEQUENCE [LARGE SCALE GENOMIC DNA]</scope>
    <source>
        <strain evidence="2 3">2789STDY5834939</strain>
    </source>
</reference>
<evidence type="ECO:0000313" key="3">
    <source>
        <dbReference type="Proteomes" id="UP000095765"/>
    </source>
</evidence>
<dbReference type="Proteomes" id="UP000095765">
    <property type="component" value="Unassembled WGS sequence"/>
</dbReference>
<gene>
    <name evidence="2" type="ORF">ERS852551_03479</name>
</gene>